<dbReference type="Proteomes" id="UP000749646">
    <property type="component" value="Unassembled WGS sequence"/>
</dbReference>
<evidence type="ECO:0000313" key="3">
    <source>
        <dbReference type="Proteomes" id="UP000749646"/>
    </source>
</evidence>
<name>A0A9P6SPK1_9FUNG</name>
<keyword evidence="3" id="KW-1185">Reference proteome</keyword>
<comment type="caution">
    <text evidence="2">The sequence shown here is derived from an EMBL/GenBank/DDBJ whole genome shotgun (WGS) entry which is preliminary data.</text>
</comment>
<evidence type="ECO:0000259" key="1">
    <source>
        <dbReference type="Pfam" id="PF23948"/>
    </source>
</evidence>
<dbReference type="AlphaFoldDB" id="A0A9P6SPK1"/>
<dbReference type="EMBL" id="JAAAHW010003296">
    <property type="protein sequence ID" value="KAF9985482.1"/>
    <property type="molecule type" value="Genomic_DNA"/>
</dbReference>
<dbReference type="OrthoDB" id="2422986at2759"/>
<accession>A0A9P6SPK1</accession>
<organism evidence="2 3">
    <name type="scientific">Modicella reniformis</name>
    <dbReference type="NCBI Taxonomy" id="1440133"/>
    <lineage>
        <taxon>Eukaryota</taxon>
        <taxon>Fungi</taxon>
        <taxon>Fungi incertae sedis</taxon>
        <taxon>Mucoromycota</taxon>
        <taxon>Mortierellomycotina</taxon>
        <taxon>Mortierellomycetes</taxon>
        <taxon>Mortierellales</taxon>
        <taxon>Mortierellaceae</taxon>
        <taxon>Modicella</taxon>
    </lineage>
</organism>
<feature type="domain" description="Arm-like repeat" evidence="1">
    <location>
        <begin position="175"/>
        <end position="532"/>
    </location>
</feature>
<protein>
    <recommendedName>
        <fullName evidence="1">Arm-like repeat domain-containing protein</fullName>
    </recommendedName>
</protein>
<reference evidence="2" key="1">
    <citation type="journal article" date="2020" name="Fungal Divers.">
        <title>Resolving the Mortierellaceae phylogeny through synthesis of multi-gene phylogenetics and phylogenomics.</title>
        <authorList>
            <person name="Vandepol N."/>
            <person name="Liber J."/>
            <person name="Desiro A."/>
            <person name="Na H."/>
            <person name="Kennedy M."/>
            <person name="Barry K."/>
            <person name="Grigoriev I.V."/>
            <person name="Miller A.N."/>
            <person name="O'Donnell K."/>
            <person name="Stajich J.E."/>
            <person name="Bonito G."/>
        </authorList>
    </citation>
    <scope>NUCLEOTIDE SEQUENCE</scope>
    <source>
        <strain evidence="2">MES-2147</strain>
    </source>
</reference>
<proteinExistence type="predicted"/>
<dbReference type="SUPFAM" id="SSF48371">
    <property type="entry name" value="ARM repeat"/>
    <property type="match status" value="1"/>
</dbReference>
<gene>
    <name evidence="2" type="ORF">BGZ65_010710</name>
</gene>
<evidence type="ECO:0000313" key="2">
    <source>
        <dbReference type="EMBL" id="KAF9985482.1"/>
    </source>
</evidence>
<dbReference type="Pfam" id="PF23948">
    <property type="entry name" value="ARM_5"/>
    <property type="match status" value="1"/>
</dbReference>
<sequence>MANGDIVSSPRSTLPPSQILQLALVYLNNAKSQDSDLALVLCHDTEVALKQAKRNAKSNVDQTLREEVANAYIELGMVLHNRGHSNEAQVSYKKAEKLGVDFQTQDHLARHSRSSLIAIPSNIFAKNVRPSITKFKLIEADERLSNTSQLAYCLGLLQSSRSSGVELEPDVQKWLEAIEKDSDEQERLKGMCIDVIRTFKRDEIKDAKVVAEVVCLAPILDKDTFRELLKEFREGIDQSGMLDVHRLEGLAQMVQDAGQGYLQADDLVKLLELLSTRLRGTNQQSPDYMYQLTTAVAHVLDAMADADVTGLDRVSLHEPLLTCLKELKESSDPYLVYQAAYAYQALLCVPDNEPLWKAAMRRTGRVIQGISGLASAACSLDFNKFIEGLGNIQEGLAGASEAVKLINTAYKDVVSLAESGRDFRDCLKEGLSFNQRRAWYSALRGADAMIRNGELTKFRRVVCEGPCQRDPAFQWGVCQRLGEIAANPKWDTDTRRSAIEFLGEIYNNDAEWGQQATVKQWILNILMQLASSSGNALQCTWEYDSMEIRPPNLIQNQLRIDTLN</sequence>
<dbReference type="InterPro" id="IPR016024">
    <property type="entry name" value="ARM-type_fold"/>
</dbReference>
<dbReference type="InterPro" id="IPR056251">
    <property type="entry name" value="Arm_rpt_dom"/>
</dbReference>